<dbReference type="InterPro" id="IPR001647">
    <property type="entry name" value="HTH_TetR"/>
</dbReference>
<evidence type="ECO:0000313" key="10">
    <source>
        <dbReference type="Proteomes" id="UP001321249"/>
    </source>
</evidence>
<dbReference type="GO" id="GO:0003700">
    <property type="term" value="F:DNA-binding transcription factor activity"/>
    <property type="evidence" value="ECO:0007669"/>
    <property type="project" value="TreeGrafter"/>
</dbReference>
<evidence type="ECO:0000313" key="8">
    <source>
        <dbReference type="EMBL" id="WFG38658.1"/>
    </source>
</evidence>
<keyword evidence="3 5" id="KW-0238">DNA-binding</keyword>
<evidence type="ECO:0000256" key="5">
    <source>
        <dbReference type="PROSITE-ProRule" id="PRU00335"/>
    </source>
</evidence>
<evidence type="ECO:0000256" key="4">
    <source>
        <dbReference type="ARBA" id="ARBA00023163"/>
    </source>
</evidence>
<keyword evidence="2" id="KW-0805">Transcription regulation</keyword>
<sequence length="222" mass="24618">MAPRRKSTGKGTSPLSKERVIAAALELADEVGAGSLTMRKLAEKLGVEAMSLYYHVANKNEILDAILDAIFNEIELPNPEDNWKPAMRKRAISAREVLLRHKWAVSLMDSRPNPGMATMTHHNAVLGTLRTNGFSLELAAHAFSAIDAYIYGFVMQEEALPFETEEEAKAVAEGMMAQFPINDFPYLGEMIVDYALKAGYSYNDEFEFGLDLILDGLERSIS</sequence>
<name>A0AAJ5ZIA3_9CHLR</name>
<dbReference type="EMBL" id="WMBE01000007">
    <property type="protein sequence ID" value="MDG0868129.1"/>
    <property type="molecule type" value="Genomic_DNA"/>
</dbReference>
<evidence type="ECO:0000256" key="2">
    <source>
        <dbReference type="ARBA" id="ARBA00023015"/>
    </source>
</evidence>
<dbReference type="Pfam" id="PF00440">
    <property type="entry name" value="TetR_N"/>
    <property type="match status" value="1"/>
</dbReference>
<dbReference type="GO" id="GO:0046677">
    <property type="term" value="P:response to antibiotic"/>
    <property type="evidence" value="ECO:0007669"/>
    <property type="project" value="InterPro"/>
</dbReference>
<dbReference type="Gene3D" id="1.10.10.60">
    <property type="entry name" value="Homeodomain-like"/>
    <property type="match status" value="1"/>
</dbReference>
<evidence type="ECO:0000259" key="6">
    <source>
        <dbReference type="PROSITE" id="PS50977"/>
    </source>
</evidence>
<dbReference type="GO" id="GO:0045892">
    <property type="term" value="P:negative regulation of DNA-templated transcription"/>
    <property type="evidence" value="ECO:0007669"/>
    <property type="project" value="InterPro"/>
</dbReference>
<dbReference type="PRINTS" id="PR00400">
    <property type="entry name" value="TETREPRESSOR"/>
</dbReference>
<dbReference type="Proteomes" id="UP001219901">
    <property type="component" value="Chromosome"/>
</dbReference>
<dbReference type="PANTHER" id="PTHR30055:SF151">
    <property type="entry name" value="TRANSCRIPTIONAL REGULATORY PROTEIN"/>
    <property type="match status" value="1"/>
</dbReference>
<dbReference type="InterPro" id="IPR003012">
    <property type="entry name" value="Tet_transcr_reg_TetR"/>
</dbReference>
<evidence type="ECO:0000313" key="7">
    <source>
        <dbReference type="EMBL" id="MDG0868129.1"/>
    </source>
</evidence>
<keyword evidence="4" id="KW-0804">Transcription</keyword>
<dbReference type="Proteomes" id="UP001321249">
    <property type="component" value="Unassembled WGS sequence"/>
</dbReference>
<dbReference type="PROSITE" id="PS50977">
    <property type="entry name" value="HTH_TETR_2"/>
    <property type="match status" value="1"/>
</dbReference>
<feature type="DNA-binding region" description="H-T-H motif" evidence="5">
    <location>
        <begin position="37"/>
        <end position="56"/>
    </location>
</feature>
<reference evidence="8" key="2">
    <citation type="journal article" date="2023" name="Nat. Commun.">
        <title>Cultivation of marine bacteria of the SAR202 clade.</title>
        <authorList>
            <person name="Lim Y."/>
            <person name="Seo J.H."/>
            <person name="Giovannoni S.J."/>
            <person name="Kang I."/>
            <person name="Cho J.C."/>
        </authorList>
    </citation>
    <scope>NUCLEOTIDE SEQUENCE</scope>
    <source>
        <strain evidence="8">JH1073</strain>
    </source>
</reference>
<keyword evidence="1" id="KW-0678">Repressor</keyword>
<evidence type="ECO:0000256" key="3">
    <source>
        <dbReference type="ARBA" id="ARBA00023125"/>
    </source>
</evidence>
<evidence type="ECO:0000256" key="1">
    <source>
        <dbReference type="ARBA" id="ARBA00022491"/>
    </source>
</evidence>
<dbReference type="EMBL" id="CP046147">
    <property type="protein sequence ID" value="WFG38658.1"/>
    <property type="molecule type" value="Genomic_DNA"/>
</dbReference>
<protein>
    <submittedName>
        <fullName evidence="8">TetR family transcriptional regulator</fullName>
    </submittedName>
</protein>
<keyword evidence="9" id="KW-1185">Reference proteome</keyword>
<feature type="domain" description="HTH tetR-type" evidence="6">
    <location>
        <begin position="14"/>
        <end position="74"/>
    </location>
</feature>
<dbReference type="PRINTS" id="PR00455">
    <property type="entry name" value="HTHTETR"/>
</dbReference>
<dbReference type="PANTHER" id="PTHR30055">
    <property type="entry name" value="HTH-TYPE TRANSCRIPTIONAL REGULATOR RUTR"/>
    <property type="match status" value="1"/>
</dbReference>
<dbReference type="InterPro" id="IPR004111">
    <property type="entry name" value="Repressor_TetR_C"/>
</dbReference>
<dbReference type="GO" id="GO:0000976">
    <property type="term" value="F:transcription cis-regulatory region binding"/>
    <property type="evidence" value="ECO:0007669"/>
    <property type="project" value="TreeGrafter"/>
</dbReference>
<proteinExistence type="predicted"/>
<dbReference type="InterPro" id="IPR050109">
    <property type="entry name" value="HTH-type_TetR-like_transc_reg"/>
</dbReference>
<evidence type="ECO:0000313" key="9">
    <source>
        <dbReference type="Proteomes" id="UP001219901"/>
    </source>
</evidence>
<dbReference type="AlphaFoldDB" id="A0AAJ5ZIA3"/>
<dbReference type="Pfam" id="PF02909">
    <property type="entry name" value="TetR_C_1"/>
    <property type="match status" value="1"/>
</dbReference>
<accession>A0AAJ5ZIA3</accession>
<gene>
    <name evidence="7" type="ORF">GKO46_13780</name>
    <name evidence="8" type="ORF">GKO48_03225</name>
</gene>
<dbReference type="InterPro" id="IPR036271">
    <property type="entry name" value="Tet_transcr_reg_TetR-rel_C_sf"/>
</dbReference>
<dbReference type="SUPFAM" id="SSF46689">
    <property type="entry name" value="Homeodomain-like"/>
    <property type="match status" value="1"/>
</dbReference>
<reference evidence="9" key="3">
    <citation type="submission" date="2023-06" db="EMBL/GenBank/DDBJ databases">
        <title>Pangenomics reveal diversification of enzyme families and niche specialization in globally abundant SAR202 bacteria.</title>
        <authorList>
            <person name="Saw J.H.W."/>
        </authorList>
    </citation>
    <scope>NUCLEOTIDE SEQUENCE [LARGE SCALE GENOMIC DNA]</scope>
    <source>
        <strain evidence="9">JH1073</strain>
    </source>
</reference>
<dbReference type="Gene3D" id="1.10.357.10">
    <property type="entry name" value="Tetracycline Repressor, domain 2"/>
    <property type="match status" value="1"/>
</dbReference>
<dbReference type="RefSeq" id="WP_342827093.1">
    <property type="nucleotide sequence ID" value="NZ_CP046146.1"/>
</dbReference>
<dbReference type="InterPro" id="IPR009057">
    <property type="entry name" value="Homeodomain-like_sf"/>
</dbReference>
<reference evidence="9 10" key="1">
    <citation type="submission" date="2019-11" db="EMBL/GenBank/DDBJ databases">
        <authorList>
            <person name="Cho J.-C."/>
        </authorList>
    </citation>
    <scope>NUCLEOTIDE SEQUENCE [LARGE SCALE GENOMIC DNA]</scope>
    <source>
        <strain evidence="8 9">JH1073</strain>
        <strain evidence="7 10">JH702</strain>
    </source>
</reference>
<organism evidence="8 9">
    <name type="scientific">Candidatus Lucifugimonas marina</name>
    <dbReference type="NCBI Taxonomy" id="3038979"/>
    <lineage>
        <taxon>Bacteria</taxon>
        <taxon>Bacillati</taxon>
        <taxon>Chloroflexota</taxon>
        <taxon>Dehalococcoidia</taxon>
        <taxon>SAR202 cluster</taxon>
        <taxon>Candidatus Lucifugimonadales</taxon>
        <taxon>Candidatus Lucifugimonadaceae</taxon>
        <taxon>Candidatus Lucifugimonas</taxon>
    </lineage>
</organism>
<dbReference type="SUPFAM" id="SSF48498">
    <property type="entry name" value="Tetracyclin repressor-like, C-terminal domain"/>
    <property type="match status" value="1"/>
</dbReference>